<dbReference type="SUPFAM" id="SSF141322">
    <property type="entry name" value="NfeD domain-like"/>
    <property type="match status" value="1"/>
</dbReference>
<dbReference type="Proteomes" id="UP000215223">
    <property type="component" value="Unassembled WGS sequence"/>
</dbReference>
<dbReference type="RefSeq" id="WP_093937406.1">
    <property type="nucleotide sequence ID" value="NZ_JBHUSO010000202.1"/>
</dbReference>
<keyword evidence="4 5" id="KW-0472">Membrane</keyword>
<keyword evidence="8" id="KW-1185">Reference proteome</keyword>
<organism evidence="7 8">
    <name type="scientific">Amycolatopsis thailandensis</name>
    <dbReference type="NCBI Taxonomy" id="589330"/>
    <lineage>
        <taxon>Bacteria</taxon>
        <taxon>Bacillati</taxon>
        <taxon>Actinomycetota</taxon>
        <taxon>Actinomycetes</taxon>
        <taxon>Pseudonocardiales</taxon>
        <taxon>Pseudonocardiaceae</taxon>
        <taxon>Amycolatopsis</taxon>
    </lineage>
</organism>
<comment type="caution">
    <text evidence="7">The sequence shown here is derived from an EMBL/GenBank/DDBJ whole genome shotgun (WGS) entry which is preliminary data.</text>
</comment>
<feature type="transmembrane region" description="Helical" evidence="5">
    <location>
        <begin position="7"/>
        <end position="30"/>
    </location>
</feature>
<dbReference type="AlphaFoldDB" id="A0A229RSE4"/>
<evidence type="ECO:0000256" key="1">
    <source>
        <dbReference type="ARBA" id="ARBA00004141"/>
    </source>
</evidence>
<keyword evidence="2 5" id="KW-0812">Transmembrane</keyword>
<feature type="domain" description="NfeD-like C-terminal" evidence="6">
    <location>
        <begin position="83"/>
        <end position="141"/>
    </location>
</feature>
<evidence type="ECO:0000313" key="7">
    <source>
        <dbReference type="EMBL" id="OXM49421.1"/>
    </source>
</evidence>
<protein>
    <recommendedName>
        <fullName evidence="6">NfeD-like C-terminal domain-containing protein</fullName>
    </recommendedName>
</protein>
<reference evidence="7 8" key="1">
    <citation type="submission" date="2017-07" db="EMBL/GenBank/DDBJ databases">
        <title>Amycolatopsis thailandensis Genome sequencing and assembly.</title>
        <authorList>
            <person name="Kaur N."/>
            <person name="Mayilraj S."/>
        </authorList>
    </citation>
    <scope>NUCLEOTIDE SEQUENCE [LARGE SCALE GENOMIC DNA]</scope>
    <source>
        <strain evidence="7 8">JCM 16380</strain>
    </source>
</reference>
<name>A0A229RSE4_9PSEU</name>
<comment type="subcellular location">
    <subcellularLocation>
        <location evidence="1">Membrane</location>
        <topology evidence="1">Multi-pass membrane protein</topology>
    </subcellularLocation>
</comment>
<evidence type="ECO:0000259" key="6">
    <source>
        <dbReference type="Pfam" id="PF01957"/>
    </source>
</evidence>
<evidence type="ECO:0000313" key="8">
    <source>
        <dbReference type="Proteomes" id="UP000215223"/>
    </source>
</evidence>
<dbReference type="PANTHER" id="PTHR33507">
    <property type="entry name" value="INNER MEMBRANE PROTEIN YBBJ"/>
    <property type="match status" value="1"/>
</dbReference>
<dbReference type="OrthoDB" id="9792945at2"/>
<proteinExistence type="predicted"/>
<dbReference type="InterPro" id="IPR012340">
    <property type="entry name" value="NA-bd_OB-fold"/>
</dbReference>
<sequence length="151" mass="15920">MDDWVVWLIFAVILGVAEIFSVTAALGVLGGAALVTAGAAAVGLPLTGQLLVFTVVSTVGVVLVRPIALRQLQRPQRERFGFDALIGKPATVLTEVSEMDGRVRLAGEEWTARAFDGTLVIPAGEVVDVMAVQGSTVLVYPREGPWKSPPP</sequence>
<evidence type="ECO:0000256" key="2">
    <source>
        <dbReference type="ARBA" id="ARBA00022692"/>
    </source>
</evidence>
<evidence type="ECO:0000256" key="3">
    <source>
        <dbReference type="ARBA" id="ARBA00022989"/>
    </source>
</evidence>
<gene>
    <name evidence="7" type="ORF">CFP71_30475</name>
</gene>
<feature type="transmembrane region" description="Helical" evidence="5">
    <location>
        <begin position="50"/>
        <end position="69"/>
    </location>
</feature>
<evidence type="ECO:0000256" key="4">
    <source>
        <dbReference type="ARBA" id="ARBA00023136"/>
    </source>
</evidence>
<keyword evidence="3 5" id="KW-1133">Transmembrane helix</keyword>
<dbReference type="InterPro" id="IPR052165">
    <property type="entry name" value="Membrane_assoc_protease"/>
</dbReference>
<accession>A0A229RSE4</accession>
<dbReference type="Gene3D" id="2.40.50.140">
    <property type="entry name" value="Nucleic acid-binding proteins"/>
    <property type="match status" value="1"/>
</dbReference>
<dbReference type="GO" id="GO:0005886">
    <property type="term" value="C:plasma membrane"/>
    <property type="evidence" value="ECO:0007669"/>
    <property type="project" value="TreeGrafter"/>
</dbReference>
<dbReference type="Pfam" id="PF01957">
    <property type="entry name" value="NfeD"/>
    <property type="match status" value="1"/>
</dbReference>
<dbReference type="InterPro" id="IPR002810">
    <property type="entry name" value="NfeD-like_C"/>
</dbReference>
<evidence type="ECO:0000256" key="5">
    <source>
        <dbReference type="SAM" id="Phobius"/>
    </source>
</evidence>
<dbReference type="EMBL" id="NMQT01000112">
    <property type="protein sequence ID" value="OXM49421.1"/>
    <property type="molecule type" value="Genomic_DNA"/>
</dbReference>
<dbReference type="PANTHER" id="PTHR33507:SF3">
    <property type="entry name" value="INNER MEMBRANE PROTEIN YBBJ"/>
    <property type="match status" value="1"/>
</dbReference>